<proteinExistence type="predicted"/>
<accession>A0ABN4GYD3</accession>
<dbReference type="Proteomes" id="UP000036185">
    <property type="component" value="Chromosome"/>
</dbReference>
<reference evidence="1 2" key="1">
    <citation type="journal article" date="2014" name="Int. J. Syst. Evol. Microbiol.">
        <title>Draft Genome Sequence of Corynebacterium ulcerans FRC58, Isolated from the Bronchitic Aspiration of a Patient in France.</title>
        <authorList>
            <person name="Silva Ado S."/>
            <person name="Barauna R.A."/>
            <person name="de Sa P.C."/>
            <person name="das Gracas D.A."/>
            <person name="Carneiro A.R."/>
            <person name="Thouvenin M."/>
            <person name="Azevedo V."/>
            <person name="Badell E."/>
            <person name="Guiso N."/>
            <person name="da Silva A.L."/>
            <person name="Ramos R.T."/>
        </authorList>
    </citation>
    <scope>NUCLEOTIDE SEQUENCE [LARGE SCALE GENOMIC DNA]</scope>
    <source>
        <strain evidence="1 2">FRC58</strain>
    </source>
</reference>
<keyword evidence="2" id="KW-1185">Reference proteome</keyword>
<dbReference type="EMBL" id="CP011913">
    <property type="protein sequence ID" value="AKN76894.1"/>
    <property type="molecule type" value="Genomic_DNA"/>
</dbReference>
<evidence type="ECO:0000313" key="1">
    <source>
        <dbReference type="EMBL" id="AKN76894.1"/>
    </source>
</evidence>
<evidence type="ECO:0000313" key="2">
    <source>
        <dbReference type="Proteomes" id="UP000036185"/>
    </source>
</evidence>
<name>A0ABN4GYD3_CORUL</name>
<sequence>MGGFFVFYPVIRWGVTGFAWLWKIFGEFSGKPSNNPG</sequence>
<protein>
    <submittedName>
        <fullName evidence="1">Uncharacterized protein</fullName>
    </submittedName>
</protein>
<organism evidence="1 2">
    <name type="scientific">Corynebacterium ulcerans FRC58</name>
    <dbReference type="NCBI Taxonomy" id="1408268"/>
    <lineage>
        <taxon>Bacteria</taxon>
        <taxon>Bacillati</taxon>
        <taxon>Actinomycetota</taxon>
        <taxon>Actinomycetes</taxon>
        <taxon>Mycobacteriales</taxon>
        <taxon>Corynebacteriaceae</taxon>
        <taxon>Corynebacterium</taxon>
    </lineage>
</organism>
<gene>
    <name evidence="1" type="ORF">CulFRC58_1040</name>
</gene>